<comment type="similarity">
    <text evidence="8">Belongs to the EzrA family.</text>
</comment>
<keyword evidence="5 8" id="KW-0472">Membrane</keyword>
<comment type="subcellular location">
    <subcellularLocation>
        <location evidence="8">Cell membrane</location>
        <topology evidence="8">Single-pass membrane protein</topology>
    </subcellularLocation>
    <text evidence="8">Colocalized with FtsZ to the nascent septal site.</text>
</comment>
<comment type="function">
    <text evidence="8">Negative regulator of FtsZ ring formation; modulates the frequency and position of FtsZ ring formation. Inhibits FtsZ ring formation at polar sites. Interacts either with FtsZ or with one of its binding partners to promote depolymerization.</text>
</comment>
<evidence type="ECO:0000256" key="4">
    <source>
        <dbReference type="ARBA" id="ARBA00023054"/>
    </source>
</evidence>
<evidence type="ECO:0000256" key="7">
    <source>
        <dbReference type="ARBA" id="ARBA00023306"/>
    </source>
</evidence>
<evidence type="ECO:0000313" key="9">
    <source>
        <dbReference type="EMBL" id="MCV9888867.1"/>
    </source>
</evidence>
<dbReference type="RefSeq" id="WP_264144891.1">
    <property type="nucleotide sequence ID" value="NZ_JAOYEY010000052.1"/>
</dbReference>
<gene>
    <name evidence="8 9" type="primary">ezrA</name>
    <name evidence="9" type="ORF">OIH86_24735</name>
</gene>
<feature type="topological domain" description="Cytoplasmic" evidence="8">
    <location>
        <begin position="22"/>
        <end position="570"/>
    </location>
</feature>
<feature type="topological domain" description="Extracellular" evidence="8">
    <location>
        <begin position="1"/>
        <end position="2"/>
    </location>
</feature>
<keyword evidence="4 8" id="KW-0175">Coiled coil</keyword>
<dbReference type="Pfam" id="PF06160">
    <property type="entry name" value="EzrA"/>
    <property type="match status" value="1"/>
</dbReference>
<keyword evidence="7 8" id="KW-0131">Cell cycle</keyword>
<proteinExistence type="inferred from homology"/>
<keyword evidence="2 8" id="KW-0812">Transmembrane</keyword>
<feature type="coiled-coil region" evidence="8">
    <location>
        <begin position="348"/>
        <end position="424"/>
    </location>
</feature>
<evidence type="ECO:0000256" key="6">
    <source>
        <dbReference type="ARBA" id="ARBA00023210"/>
    </source>
</evidence>
<accession>A0ABT3DQF5</accession>
<evidence type="ECO:0000256" key="5">
    <source>
        <dbReference type="ARBA" id="ARBA00023136"/>
    </source>
</evidence>
<evidence type="ECO:0000256" key="8">
    <source>
        <dbReference type="HAMAP-Rule" id="MF_00728"/>
    </source>
</evidence>
<dbReference type="NCBIfam" id="NF003413">
    <property type="entry name" value="PRK04778.1-7"/>
    <property type="match status" value="1"/>
</dbReference>
<keyword evidence="3 8" id="KW-1133">Transmembrane helix</keyword>
<dbReference type="HAMAP" id="MF_00728">
    <property type="entry name" value="EzrA"/>
    <property type="match status" value="1"/>
</dbReference>
<reference evidence="9 10" key="1">
    <citation type="submission" date="2022-10" db="EMBL/GenBank/DDBJ databases">
        <title>Draft genome assembly of moderately radiation resistant bacterium Metabacillus halosaccharovorans.</title>
        <authorList>
            <person name="Pal S."/>
            <person name="Gopinathan A."/>
        </authorList>
    </citation>
    <scope>NUCLEOTIDE SEQUENCE [LARGE SCALE GENOMIC DNA]</scope>
    <source>
        <strain evidence="9 10">VITHBRA001</strain>
    </source>
</reference>
<keyword evidence="10" id="KW-1185">Reference proteome</keyword>
<keyword evidence="6 8" id="KW-0717">Septation</keyword>
<dbReference type="Proteomes" id="UP001526147">
    <property type="component" value="Unassembled WGS sequence"/>
</dbReference>
<name>A0ABT3DQF5_9BACI</name>
<dbReference type="InterPro" id="IPR010379">
    <property type="entry name" value="EzrA"/>
</dbReference>
<evidence type="ECO:0000256" key="2">
    <source>
        <dbReference type="ARBA" id="ARBA00022692"/>
    </source>
</evidence>
<evidence type="ECO:0000256" key="3">
    <source>
        <dbReference type="ARBA" id="ARBA00022989"/>
    </source>
</evidence>
<protein>
    <recommendedName>
        <fullName evidence="8">Septation ring formation regulator EzrA</fullName>
    </recommendedName>
</protein>
<comment type="caution">
    <text evidence="9">The sequence shown here is derived from an EMBL/GenBank/DDBJ whole genome shotgun (WGS) entry which is preliminary data.</text>
</comment>
<evidence type="ECO:0000313" key="10">
    <source>
        <dbReference type="Proteomes" id="UP001526147"/>
    </source>
</evidence>
<sequence>MEVLIGLVLLICILSGSGYMFRRKIYKEVDRLEARKIEVMNRSIIDELSKVKELKMTGQAEELFEQWRSEWDEIITSQLPKIEELLFDAEEFADKYRFKKSQNVLQHIDNMLMTVNENIDKIIEEINELVTSEEKNAVEGEEVKELYKKVKKTLLAHSRQFGKAHRKLDENLTSITDSLKEFDHETEQGNYLLARQVLINLKQQLDVLQFKMDEIPKLLTECTVTIPSLVNELKDGYKEMKEAGYYLEHFQLDMELDKINTNLEQFKGKIEEAELDDVQEGLQLIQESIDQMYDLLEKEVEANQFVKQTKDQINTKLIKLSEQKLSTIEETNLVKQSYQLSETELDKQKLLEKRITQVEKKFVQIQQNLLEDQVAHSIVKEELEKIQKQISELFDEHNQYREMLQTLRRDELEAREKLVSLKRLLLETTRSVQQSNIPGLPEEFLKLIELGKRDVQKATMKLEEIPLNMLMVNELLKSAVESVDSLKEFADELIEQVYLFEQVIQYGNRYRSRQPQLANKFIEAEKLFREHLYKEALDTAAAAIEQVEPGSINKLQNIINEQEKNVLVKK</sequence>
<keyword evidence="8" id="KW-1003">Cell membrane</keyword>
<evidence type="ECO:0000256" key="1">
    <source>
        <dbReference type="ARBA" id="ARBA00022618"/>
    </source>
</evidence>
<organism evidence="9 10">
    <name type="scientific">Metabacillus halosaccharovorans</name>
    <dbReference type="NCBI Taxonomy" id="930124"/>
    <lineage>
        <taxon>Bacteria</taxon>
        <taxon>Bacillati</taxon>
        <taxon>Bacillota</taxon>
        <taxon>Bacilli</taxon>
        <taxon>Bacillales</taxon>
        <taxon>Bacillaceae</taxon>
        <taxon>Metabacillus</taxon>
    </lineage>
</organism>
<dbReference type="EMBL" id="JAOYEY010000052">
    <property type="protein sequence ID" value="MCV9888867.1"/>
    <property type="molecule type" value="Genomic_DNA"/>
</dbReference>
<keyword evidence="1 8" id="KW-0132">Cell division</keyword>